<sequence length="199" mass="22429">MVAMYHTPRGSYFGSRAKIGIWGSPNQGRFQESGASILVTSNELEDLNALEAGFHVYPDLYNDNNVHFFTHWTDPNSGDWVLFRDDLEKPLFLGHFPKELCPKLNGGAPRMAWTGFVSYPKNEPSPAMGSGHFPLEGERKAAYIKNSKLFDSKARAHDPYMEDLLPVLDRPDCYHLSIVDFVVKDRVYFYYGGPSGCIG</sequence>
<dbReference type="Pfam" id="PF03080">
    <property type="entry name" value="Neprosin"/>
    <property type="match status" value="1"/>
</dbReference>
<gene>
    <name evidence="2" type="ORF">OsI_25784</name>
</gene>
<protein>
    <recommendedName>
        <fullName evidence="1">Neprosin PEP catalytic domain-containing protein</fullName>
    </recommendedName>
</protein>
<organism evidence="2 3">
    <name type="scientific">Oryza sativa subsp. indica</name>
    <name type="common">Rice</name>
    <dbReference type="NCBI Taxonomy" id="39946"/>
    <lineage>
        <taxon>Eukaryota</taxon>
        <taxon>Viridiplantae</taxon>
        <taxon>Streptophyta</taxon>
        <taxon>Embryophyta</taxon>
        <taxon>Tracheophyta</taxon>
        <taxon>Spermatophyta</taxon>
        <taxon>Magnoliopsida</taxon>
        <taxon>Liliopsida</taxon>
        <taxon>Poales</taxon>
        <taxon>Poaceae</taxon>
        <taxon>BOP clade</taxon>
        <taxon>Oryzoideae</taxon>
        <taxon>Oryzeae</taxon>
        <taxon>Oryzinae</taxon>
        <taxon>Oryza</taxon>
        <taxon>Oryza sativa</taxon>
    </lineage>
</organism>
<dbReference type="InterPro" id="IPR053168">
    <property type="entry name" value="Glutamic_endopeptidase"/>
</dbReference>
<name>B8B5I1_ORYSI</name>
<dbReference type="HOGENOM" id="CLU_030538_3_1_1"/>
<dbReference type="PROSITE" id="PS52045">
    <property type="entry name" value="NEPROSIN_PEP_CD"/>
    <property type="match status" value="1"/>
</dbReference>
<dbReference type="Gramene" id="BGIOSGA025585-TA">
    <property type="protein sequence ID" value="BGIOSGA025585-PA"/>
    <property type="gene ID" value="BGIOSGA025585"/>
</dbReference>
<evidence type="ECO:0000313" key="3">
    <source>
        <dbReference type="Proteomes" id="UP000007015"/>
    </source>
</evidence>
<feature type="domain" description="Neprosin PEP catalytic" evidence="1">
    <location>
        <begin position="1"/>
        <end position="198"/>
    </location>
</feature>
<accession>B8B5I1</accession>
<dbReference type="STRING" id="39946.B8B5I1"/>
<reference evidence="2 3" key="1">
    <citation type="journal article" date="2005" name="PLoS Biol.">
        <title>The genomes of Oryza sativa: a history of duplications.</title>
        <authorList>
            <person name="Yu J."/>
            <person name="Wang J."/>
            <person name="Lin W."/>
            <person name="Li S."/>
            <person name="Li H."/>
            <person name="Zhou J."/>
            <person name="Ni P."/>
            <person name="Dong W."/>
            <person name="Hu S."/>
            <person name="Zeng C."/>
            <person name="Zhang J."/>
            <person name="Zhang Y."/>
            <person name="Li R."/>
            <person name="Xu Z."/>
            <person name="Li S."/>
            <person name="Li X."/>
            <person name="Zheng H."/>
            <person name="Cong L."/>
            <person name="Lin L."/>
            <person name="Yin J."/>
            <person name="Geng J."/>
            <person name="Li G."/>
            <person name="Shi J."/>
            <person name="Liu J."/>
            <person name="Lv H."/>
            <person name="Li J."/>
            <person name="Wang J."/>
            <person name="Deng Y."/>
            <person name="Ran L."/>
            <person name="Shi X."/>
            <person name="Wang X."/>
            <person name="Wu Q."/>
            <person name="Li C."/>
            <person name="Ren X."/>
            <person name="Wang J."/>
            <person name="Wang X."/>
            <person name="Li D."/>
            <person name="Liu D."/>
            <person name="Zhang X."/>
            <person name="Ji Z."/>
            <person name="Zhao W."/>
            <person name="Sun Y."/>
            <person name="Zhang Z."/>
            <person name="Bao J."/>
            <person name="Han Y."/>
            <person name="Dong L."/>
            <person name="Ji J."/>
            <person name="Chen P."/>
            <person name="Wu S."/>
            <person name="Liu J."/>
            <person name="Xiao Y."/>
            <person name="Bu D."/>
            <person name="Tan J."/>
            <person name="Yang L."/>
            <person name="Ye C."/>
            <person name="Zhang J."/>
            <person name="Xu J."/>
            <person name="Zhou Y."/>
            <person name="Yu Y."/>
            <person name="Zhang B."/>
            <person name="Zhuang S."/>
            <person name="Wei H."/>
            <person name="Liu B."/>
            <person name="Lei M."/>
            <person name="Yu H."/>
            <person name="Li Y."/>
            <person name="Xu H."/>
            <person name="Wei S."/>
            <person name="He X."/>
            <person name="Fang L."/>
            <person name="Zhang Z."/>
            <person name="Zhang Y."/>
            <person name="Huang X."/>
            <person name="Su Z."/>
            <person name="Tong W."/>
            <person name="Li J."/>
            <person name="Tong Z."/>
            <person name="Li S."/>
            <person name="Ye J."/>
            <person name="Wang L."/>
            <person name="Fang L."/>
            <person name="Lei T."/>
            <person name="Chen C."/>
            <person name="Chen H."/>
            <person name="Xu Z."/>
            <person name="Li H."/>
            <person name="Huang H."/>
            <person name="Zhang F."/>
            <person name="Xu H."/>
            <person name="Li N."/>
            <person name="Zhao C."/>
            <person name="Li S."/>
            <person name="Dong L."/>
            <person name="Huang Y."/>
            <person name="Li L."/>
            <person name="Xi Y."/>
            <person name="Qi Q."/>
            <person name="Li W."/>
            <person name="Zhang B."/>
            <person name="Hu W."/>
            <person name="Zhang Y."/>
            <person name="Tian X."/>
            <person name="Jiao Y."/>
            <person name="Liang X."/>
            <person name="Jin J."/>
            <person name="Gao L."/>
            <person name="Zheng W."/>
            <person name="Hao B."/>
            <person name="Liu S."/>
            <person name="Wang W."/>
            <person name="Yuan L."/>
            <person name="Cao M."/>
            <person name="McDermott J."/>
            <person name="Samudrala R."/>
            <person name="Wang J."/>
            <person name="Wong G.K."/>
            <person name="Yang H."/>
        </authorList>
    </citation>
    <scope>NUCLEOTIDE SEQUENCE [LARGE SCALE GENOMIC DNA]</scope>
    <source>
        <strain evidence="3">cv. 93-11</strain>
    </source>
</reference>
<dbReference type="PANTHER" id="PTHR31589:SF104">
    <property type="entry name" value="OS07G0422700 PROTEIN"/>
    <property type="match status" value="1"/>
</dbReference>
<dbReference type="AlphaFoldDB" id="B8B5I1"/>
<dbReference type="OMA" id="YHTPRGW"/>
<dbReference type="PANTHER" id="PTHR31589">
    <property type="entry name" value="PROTEIN, PUTATIVE (DUF239)-RELATED-RELATED"/>
    <property type="match status" value="1"/>
</dbReference>
<proteinExistence type="predicted"/>
<evidence type="ECO:0000259" key="1">
    <source>
        <dbReference type="PROSITE" id="PS52045"/>
    </source>
</evidence>
<dbReference type="Proteomes" id="UP000007015">
    <property type="component" value="Chromosome 7"/>
</dbReference>
<dbReference type="InterPro" id="IPR004314">
    <property type="entry name" value="Neprosin"/>
</dbReference>
<keyword evidence="3" id="KW-1185">Reference proteome</keyword>
<dbReference type="EMBL" id="CM000132">
    <property type="protein sequence ID" value="EEC81929.1"/>
    <property type="molecule type" value="Genomic_DNA"/>
</dbReference>
<evidence type="ECO:0000313" key="2">
    <source>
        <dbReference type="EMBL" id="EEC81929.1"/>
    </source>
</evidence>